<reference evidence="9 10" key="1">
    <citation type="submission" date="2018-10" db="EMBL/GenBank/DDBJ databases">
        <title>Draft Genome Sequence of Anaerotignum sp. KCTC 15736.</title>
        <authorList>
            <person name="Choi S.H."/>
            <person name="Kim J.S."/>
            <person name="Kang S.W."/>
            <person name="Lee J.S."/>
            <person name="Park S.H."/>
        </authorList>
    </citation>
    <scope>NUCLEOTIDE SEQUENCE [LARGE SCALE GENOMIC DNA]</scope>
    <source>
        <strain evidence="9 10">KCTC 15736</strain>
    </source>
</reference>
<proteinExistence type="predicted"/>
<dbReference type="GO" id="GO:0006261">
    <property type="term" value="P:DNA-templated DNA replication"/>
    <property type="evidence" value="ECO:0007669"/>
    <property type="project" value="TreeGrafter"/>
</dbReference>
<dbReference type="Gene3D" id="3.40.50.300">
    <property type="entry name" value="P-loop containing nucleotide triphosphate hydrolases"/>
    <property type="match status" value="1"/>
</dbReference>
<dbReference type="GO" id="GO:0003677">
    <property type="term" value="F:DNA binding"/>
    <property type="evidence" value="ECO:0007669"/>
    <property type="project" value="InterPro"/>
</dbReference>
<evidence type="ECO:0000313" key="10">
    <source>
        <dbReference type="Proteomes" id="UP000287361"/>
    </source>
</evidence>
<evidence type="ECO:0000256" key="6">
    <source>
        <dbReference type="ARBA" id="ARBA00022932"/>
    </source>
</evidence>
<dbReference type="Pfam" id="PF13177">
    <property type="entry name" value="DNA_pol3_delta2"/>
    <property type="match status" value="1"/>
</dbReference>
<evidence type="ECO:0000256" key="2">
    <source>
        <dbReference type="ARBA" id="ARBA00014363"/>
    </source>
</evidence>
<sequence length="328" mass="37117">MYTFEEIRGNTPLVEQLRRSAASGRSSHAYLFLGGAGAGKRLIANTFAKALQCEGEKRPCDSCKSCHAFNHGNHPDVIYFQPLKNGKTYTIEDVREQLLETVDLKPFRYEKKIYIIEKADTLNIQSQNALLKTLEEPPAHAVFLLLAERAEAFLPTILSRVVVMKIRPLSAETIADYLMQAGHLAEESHILSAYAQGRIGQALELVEDEGFRKMRQDILGKLEALPSMSEGDAYLLAKDFEVYKNDLRFLDIMELWYRDLLTAKSLREEGYLIQRDKKDAIFRAAKEPAALLAKKAAAVRTARMRLAQNANFRLTMEVMLMDLKETGK</sequence>
<dbReference type="AlphaFoldDB" id="A0A401LFM9"/>
<protein>
    <recommendedName>
        <fullName evidence="2">DNA polymerase III subunit delta'</fullName>
        <ecNumber evidence="1">2.7.7.7</ecNumber>
    </recommendedName>
</protein>
<keyword evidence="4" id="KW-0548">Nucleotidyltransferase</keyword>
<dbReference type="InterPro" id="IPR050238">
    <property type="entry name" value="DNA_Rep/Repair_Clamp_Loader"/>
</dbReference>
<comment type="catalytic activity">
    <reaction evidence="7">
        <text>DNA(n) + a 2'-deoxyribonucleoside 5'-triphosphate = DNA(n+1) + diphosphate</text>
        <dbReference type="Rhea" id="RHEA:22508"/>
        <dbReference type="Rhea" id="RHEA-COMP:17339"/>
        <dbReference type="Rhea" id="RHEA-COMP:17340"/>
        <dbReference type="ChEBI" id="CHEBI:33019"/>
        <dbReference type="ChEBI" id="CHEBI:61560"/>
        <dbReference type="ChEBI" id="CHEBI:173112"/>
        <dbReference type="EC" id="2.7.7.7"/>
    </reaction>
</comment>
<keyword evidence="5" id="KW-0235">DNA replication</keyword>
<evidence type="ECO:0000256" key="1">
    <source>
        <dbReference type="ARBA" id="ARBA00012417"/>
    </source>
</evidence>
<keyword evidence="3" id="KW-0808">Transferase</keyword>
<evidence type="ECO:0000256" key="7">
    <source>
        <dbReference type="ARBA" id="ARBA00049244"/>
    </source>
</evidence>
<dbReference type="PANTHER" id="PTHR11669">
    <property type="entry name" value="REPLICATION FACTOR C / DNA POLYMERASE III GAMMA-TAU SUBUNIT"/>
    <property type="match status" value="1"/>
</dbReference>
<dbReference type="EMBL" id="BHVZ01000014">
    <property type="protein sequence ID" value="GCB30304.1"/>
    <property type="molecule type" value="Genomic_DNA"/>
</dbReference>
<evidence type="ECO:0000313" key="9">
    <source>
        <dbReference type="EMBL" id="GCB30304.1"/>
    </source>
</evidence>
<name>A0A401LFM9_9FIRM</name>
<evidence type="ECO:0000259" key="8">
    <source>
        <dbReference type="Pfam" id="PF09115"/>
    </source>
</evidence>
<dbReference type="Proteomes" id="UP000287361">
    <property type="component" value="Unassembled WGS sequence"/>
</dbReference>
<dbReference type="Pfam" id="PF09115">
    <property type="entry name" value="DNApol3-delta_C"/>
    <property type="match status" value="1"/>
</dbReference>
<comment type="caution">
    <text evidence="9">The sequence shown here is derived from an EMBL/GenBank/DDBJ whole genome shotgun (WGS) entry which is preliminary data.</text>
</comment>
<dbReference type="InterPro" id="IPR015199">
    <property type="entry name" value="DNA_pol_III_delta_C"/>
</dbReference>
<accession>A0A401LFM9</accession>
<keyword evidence="10" id="KW-1185">Reference proteome</keyword>
<gene>
    <name evidence="9" type="ORF">KGMB03357_19650</name>
</gene>
<evidence type="ECO:0000256" key="5">
    <source>
        <dbReference type="ARBA" id="ARBA00022705"/>
    </source>
</evidence>
<dbReference type="PANTHER" id="PTHR11669:SF8">
    <property type="entry name" value="DNA POLYMERASE III SUBUNIT DELTA"/>
    <property type="match status" value="1"/>
</dbReference>
<dbReference type="GO" id="GO:0003887">
    <property type="term" value="F:DNA-directed DNA polymerase activity"/>
    <property type="evidence" value="ECO:0007669"/>
    <property type="project" value="UniProtKB-KW"/>
</dbReference>
<dbReference type="EC" id="2.7.7.7" evidence="1"/>
<feature type="domain" description="DNA polymerase III delta subunit C-terminal" evidence="8">
    <location>
        <begin position="213"/>
        <end position="324"/>
    </location>
</feature>
<keyword evidence="6" id="KW-0239">DNA-directed DNA polymerase</keyword>
<dbReference type="GO" id="GO:0009360">
    <property type="term" value="C:DNA polymerase III complex"/>
    <property type="evidence" value="ECO:0007669"/>
    <property type="project" value="InterPro"/>
</dbReference>
<dbReference type="InterPro" id="IPR027417">
    <property type="entry name" value="P-loop_NTPase"/>
</dbReference>
<dbReference type="SUPFAM" id="SSF52540">
    <property type="entry name" value="P-loop containing nucleoside triphosphate hydrolases"/>
    <property type="match status" value="1"/>
</dbReference>
<evidence type="ECO:0000256" key="4">
    <source>
        <dbReference type="ARBA" id="ARBA00022695"/>
    </source>
</evidence>
<dbReference type="OrthoDB" id="9810148at2"/>
<evidence type="ECO:0000256" key="3">
    <source>
        <dbReference type="ARBA" id="ARBA00022679"/>
    </source>
</evidence>
<organism evidence="9 10">
    <name type="scientific">Anaerotignum faecicola</name>
    <dbReference type="NCBI Taxonomy" id="2358141"/>
    <lineage>
        <taxon>Bacteria</taxon>
        <taxon>Bacillati</taxon>
        <taxon>Bacillota</taxon>
        <taxon>Clostridia</taxon>
        <taxon>Lachnospirales</taxon>
        <taxon>Anaerotignaceae</taxon>
        <taxon>Anaerotignum</taxon>
    </lineage>
</organism>